<evidence type="ECO:0000313" key="2">
    <source>
        <dbReference type="EMBL" id="SDO24690.1"/>
    </source>
</evidence>
<dbReference type="InterPro" id="IPR016032">
    <property type="entry name" value="Sig_transdc_resp-reg_C-effctor"/>
</dbReference>
<evidence type="ECO:0000259" key="1">
    <source>
        <dbReference type="PROSITE" id="PS50043"/>
    </source>
</evidence>
<protein>
    <submittedName>
        <fullName evidence="2">Regulatory protein, luxR family</fullName>
    </submittedName>
</protein>
<name>A0A1H0I0N0_9ACTN</name>
<dbReference type="CDD" id="cd06170">
    <property type="entry name" value="LuxR_C_like"/>
    <property type="match status" value="1"/>
</dbReference>
<dbReference type="SMART" id="SM00421">
    <property type="entry name" value="HTH_LUXR"/>
    <property type="match status" value="1"/>
</dbReference>
<dbReference type="InterPro" id="IPR000792">
    <property type="entry name" value="Tscrpt_reg_LuxR_C"/>
</dbReference>
<dbReference type="InterPro" id="IPR036388">
    <property type="entry name" value="WH-like_DNA-bd_sf"/>
</dbReference>
<dbReference type="InterPro" id="IPR036390">
    <property type="entry name" value="WH_DNA-bd_sf"/>
</dbReference>
<gene>
    <name evidence="2" type="ORF">SAMN05216259_108273</name>
</gene>
<keyword evidence="3" id="KW-1185">Reference proteome</keyword>
<accession>A0A1H0I0N0</accession>
<sequence>MQDDEAYALRLYQALRARGEVREDALAAAADLDPARAARGLERLRRLGLVDESSGAVEPVEPDTALVRALGAYRENTLAQAAAAGELQQLTQSLLTVYRPAASFETSQIEVEFVSDRRAKDRRLHELNAAITESCDSLHPGGMPPMEVLARSLREDSELVARGVRCRAIYRLSVLQTPKHAHYLRELSATGVDVRLIEHAPYDLLLLDRQVACMPAAPGTDSPATLLIRGSALMNAQVALYEDTWLRAVPYRQALAESERIDLTAQERVVVRLMSGGLSDDQIARKIGVHRRTVQRTVTRLMTRLDASSRFEAGLKLGRMTTGGDLRGA</sequence>
<proteinExistence type="predicted"/>
<dbReference type="GO" id="GO:0003677">
    <property type="term" value="F:DNA binding"/>
    <property type="evidence" value="ECO:0007669"/>
    <property type="project" value="InterPro"/>
</dbReference>
<dbReference type="Proteomes" id="UP000199341">
    <property type="component" value="Unassembled WGS sequence"/>
</dbReference>
<feature type="domain" description="HTH luxR-type" evidence="1">
    <location>
        <begin position="256"/>
        <end position="321"/>
    </location>
</feature>
<dbReference type="RefSeq" id="WP_093785808.1">
    <property type="nucleotide sequence ID" value="NZ_FNIE01000008.1"/>
</dbReference>
<dbReference type="InterPro" id="IPR051797">
    <property type="entry name" value="TrmB-like"/>
</dbReference>
<dbReference type="EMBL" id="FNIE01000008">
    <property type="protein sequence ID" value="SDO24690.1"/>
    <property type="molecule type" value="Genomic_DNA"/>
</dbReference>
<dbReference type="Gene3D" id="1.10.10.10">
    <property type="entry name" value="Winged helix-like DNA-binding domain superfamily/Winged helix DNA-binding domain"/>
    <property type="match status" value="1"/>
</dbReference>
<dbReference type="SUPFAM" id="SSF46785">
    <property type="entry name" value="Winged helix' DNA-binding domain"/>
    <property type="match status" value="1"/>
</dbReference>
<dbReference type="STRING" id="310781.SAMN05216259_108273"/>
<evidence type="ECO:0000313" key="3">
    <source>
        <dbReference type="Proteomes" id="UP000199341"/>
    </source>
</evidence>
<dbReference type="AlphaFoldDB" id="A0A1H0I0N0"/>
<organism evidence="2 3">
    <name type="scientific">Actinacidiphila guanduensis</name>
    <dbReference type="NCBI Taxonomy" id="310781"/>
    <lineage>
        <taxon>Bacteria</taxon>
        <taxon>Bacillati</taxon>
        <taxon>Actinomycetota</taxon>
        <taxon>Actinomycetes</taxon>
        <taxon>Kitasatosporales</taxon>
        <taxon>Streptomycetaceae</taxon>
        <taxon>Actinacidiphila</taxon>
    </lineage>
</organism>
<dbReference type="GO" id="GO:0006355">
    <property type="term" value="P:regulation of DNA-templated transcription"/>
    <property type="evidence" value="ECO:0007669"/>
    <property type="project" value="InterPro"/>
</dbReference>
<dbReference type="OrthoDB" id="5932488at2"/>
<dbReference type="SUPFAM" id="SSF46894">
    <property type="entry name" value="C-terminal effector domain of the bipartite response regulators"/>
    <property type="match status" value="1"/>
</dbReference>
<dbReference type="PANTHER" id="PTHR34293">
    <property type="entry name" value="HTH-TYPE TRANSCRIPTIONAL REGULATOR TRMBL2"/>
    <property type="match status" value="1"/>
</dbReference>
<dbReference type="PRINTS" id="PR00038">
    <property type="entry name" value="HTHLUXR"/>
</dbReference>
<dbReference type="Pfam" id="PF00196">
    <property type="entry name" value="GerE"/>
    <property type="match status" value="1"/>
</dbReference>
<dbReference type="PROSITE" id="PS50043">
    <property type="entry name" value="HTH_LUXR_2"/>
    <property type="match status" value="1"/>
</dbReference>
<reference evidence="2 3" key="1">
    <citation type="submission" date="2016-10" db="EMBL/GenBank/DDBJ databases">
        <authorList>
            <person name="de Groot N.N."/>
        </authorList>
    </citation>
    <scope>NUCLEOTIDE SEQUENCE [LARGE SCALE GENOMIC DNA]</scope>
    <source>
        <strain evidence="2 3">CGMCC 4.2022</strain>
    </source>
</reference>
<dbReference type="PANTHER" id="PTHR34293:SF1">
    <property type="entry name" value="HTH-TYPE TRANSCRIPTIONAL REGULATOR TRMBL2"/>
    <property type="match status" value="1"/>
</dbReference>